<evidence type="ECO:0000313" key="11">
    <source>
        <dbReference type="EMBL" id="UGX99637.1"/>
    </source>
</evidence>
<evidence type="ECO:0000313" key="12">
    <source>
        <dbReference type="EMBL" id="UGX99661.1"/>
    </source>
</evidence>
<name>A0A7Z0QNB5_9BRAD</name>
<dbReference type="EMBL" id="JACBFH010000003">
    <property type="protein sequence ID" value="NYY96552.1"/>
    <property type="molecule type" value="Genomic_DNA"/>
</dbReference>
<sequence length="59" mass="6393">MRKQCRAQIDLFLPLTRPGDMSGAERQKAMALLRVLLMEAAAQPANEPQANGKKGAGNE</sequence>
<evidence type="ECO:0000313" key="4">
    <source>
        <dbReference type="EMBL" id="NYY96401.1"/>
    </source>
</evidence>
<dbReference type="EMBL" id="CP088281">
    <property type="protein sequence ID" value="UGX99661.1"/>
    <property type="molecule type" value="Genomic_DNA"/>
</dbReference>
<evidence type="ECO:0000313" key="6">
    <source>
        <dbReference type="EMBL" id="NYY96552.1"/>
    </source>
</evidence>
<organism evidence="6">
    <name type="scientific">Bradyrhizobium barranii subsp. barranii</name>
    <dbReference type="NCBI Taxonomy" id="2823807"/>
    <lineage>
        <taxon>Bacteria</taxon>
        <taxon>Pseudomonadati</taxon>
        <taxon>Pseudomonadota</taxon>
        <taxon>Alphaproteobacteria</taxon>
        <taxon>Hyphomicrobiales</taxon>
        <taxon>Nitrobacteraceae</taxon>
        <taxon>Bradyrhizobium</taxon>
        <taxon>Bradyrhizobium barranii</taxon>
    </lineage>
</organism>
<geneLocation type="plasmid" evidence="9 13">
    <name>pBb323S2b</name>
</geneLocation>
<evidence type="ECO:0000313" key="5">
    <source>
        <dbReference type="EMBL" id="NYY96529.1"/>
    </source>
</evidence>
<keyword evidence="9" id="KW-0614">Plasmid</keyword>
<evidence type="ECO:0000313" key="2">
    <source>
        <dbReference type="EMBL" id="NYY96363.1"/>
    </source>
</evidence>
<dbReference type="EMBL" id="CP088280">
    <property type="protein sequence ID" value="UGX92600.1"/>
    <property type="molecule type" value="Genomic_DNA"/>
</dbReference>
<evidence type="ECO:0000313" key="13">
    <source>
        <dbReference type="Proteomes" id="UP000564836"/>
    </source>
</evidence>
<dbReference type="EMBL" id="JACBFH010000003">
    <property type="protein sequence ID" value="NYY96363.1"/>
    <property type="molecule type" value="Genomic_DNA"/>
</dbReference>
<dbReference type="Proteomes" id="UP000564836">
    <property type="component" value="Chromosome"/>
</dbReference>
<gene>
    <name evidence="8" type="ORF">G6321_00044235</name>
    <name evidence="9" type="ORF">G6321_00053845</name>
    <name evidence="10" type="ORF">G6321_00054125</name>
    <name evidence="11" type="ORF">G6321_00054165</name>
    <name evidence="12" type="ORF">G6321_00054335</name>
    <name evidence="1" type="ORF">G6321_24145</name>
    <name evidence="2" type="ORF">G6321_50790</name>
    <name evidence="3" type="ORF">G6321_50830</name>
    <name evidence="4" type="ORF">G6321_51110</name>
    <name evidence="5" type="ORF">G6321_51995</name>
    <name evidence="6" type="ORF">G6321_52165</name>
    <name evidence="7" type="ORF">G6321_52205</name>
</gene>
<protein>
    <submittedName>
        <fullName evidence="6">Uncharacterized protein</fullName>
    </submittedName>
</protein>
<dbReference type="EMBL" id="CP088281">
    <property type="protein sequence ID" value="UGX99632.1"/>
    <property type="molecule type" value="Genomic_DNA"/>
</dbReference>
<dbReference type="EMBL" id="JACBFH010000003">
    <property type="protein sequence ID" value="NYY96401.1"/>
    <property type="molecule type" value="Genomic_DNA"/>
</dbReference>
<evidence type="ECO:0000313" key="1">
    <source>
        <dbReference type="EMBL" id="NYY91406.1"/>
    </source>
</evidence>
<dbReference type="EMBL" id="CP088281">
    <property type="protein sequence ID" value="UGX99597.1"/>
    <property type="molecule type" value="Genomic_DNA"/>
</dbReference>
<reference evidence="8 13" key="1">
    <citation type="journal article" date="2017" name="Syst. Appl. Microbiol.">
        <title>Soybeans inoculated with root zone soils of Canadian native legumes harbour diverse and novel Bradyrhizobium spp. that possess agricultural potential.</title>
        <authorList>
            <person name="Bromfield E.S.P."/>
            <person name="Cloutier S."/>
            <person name="Tambong J.T."/>
            <person name="Tran Thi T.V."/>
        </authorList>
    </citation>
    <scope>NUCLEOTIDE SEQUENCE [LARGE SCALE GENOMIC DNA]</scope>
    <source>
        <strain evidence="8 13">323S2</strain>
    </source>
</reference>
<dbReference type="EMBL" id="JACBFH010000003">
    <property type="protein sequence ID" value="NYY96368.1"/>
    <property type="molecule type" value="Genomic_DNA"/>
</dbReference>
<dbReference type="EMBL" id="JACBFH010000001">
    <property type="protein sequence ID" value="NYY91406.1"/>
    <property type="molecule type" value="Genomic_DNA"/>
</dbReference>
<dbReference type="RefSeq" id="WP_161536881.1">
    <property type="nucleotide sequence ID" value="NZ_CP049701.1"/>
</dbReference>
<dbReference type="EMBL" id="JACBFH010000003">
    <property type="protein sequence ID" value="NYY96557.1"/>
    <property type="molecule type" value="Genomic_DNA"/>
</dbReference>
<evidence type="ECO:0000313" key="7">
    <source>
        <dbReference type="EMBL" id="NYY96557.1"/>
    </source>
</evidence>
<reference evidence="6" key="2">
    <citation type="submission" date="2020-06" db="EMBL/GenBank/DDBJ databases">
        <title>Whole Genome Sequence of Bradyrhizobium sp. Strain 323S2.</title>
        <authorList>
            <person name="Bromfield E.S.P."/>
        </authorList>
    </citation>
    <scope>NUCLEOTIDE SEQUENCE [LARGE SCALE GENOMIC DNA]</scope>
    <source>
        <strain evidence="6">323S2</strain>
    </source>
</reference>
<evidence type="ECO:0000313" key="10">
    <source>
        <dbReference type="EMBL" id="UGX99632.1"/>
    </source>
</evidence>
<evidence type="ECO:0000313" key="9">
    <source>
        <dbReference type="EMBL" id="UGX99597.1"/>
    </source>
</evidence>
<dbReference type="AlphaFoldDB" id="A0A7Z0QNB5"/>
<dbReference type="EMBL" id="JACBFH010000003">
    <property type="protein sequence ID" value="NYY96529.1"/>
    <property type="molecule type" value="Genomic_DNA"/>
</dbReference>
<reference evidence="8 13" key="3">
    <citation type="journal article" date="2022" name="Int. J. Syst. Evol. Microbiol.">
        <title>Strains of Bradyrhizobium barranii sp. nov. associated with legumes native to Canada are symbionts of soybeans and belong to different subspecies (subsp. barranii subsp. nov. and subsp. apii subsp. nov.) and symbiovars (sv. glycinearum and sv. septentrionale).</title>
        <authorList>
            <person name="Bromfield E.S.P."/>
            <person name="Cloutier S."/>
            <person name="Wasai-Hara S."/>
            <person name="Minamisawa K."/>
        </authorList>
    </citation>
    <scope>NUCLEOTIDE SEQUENCE [LARGE SCALE GENOMIC DNA]</scope>
    <source>
        <strain evidence="13">323S2</strain>
        <plasmid evidence="9 13">pBb323S2b</plasmid>
    </source>
</reference>
<accession>A0A7Z0QNB5</accession>
<dbReference type="Proteomes" id="UP000564836">
    <property type="component" value="Plasmid pBb323S2b"/>
</dbReference>
<proteinExistence type="predicted"/>
<evidence type="ECO:0000313" key="8">
    <source>
        <dbReference type="EMBL" id="UGX92600.1"/>
    </source>
</evidence>
<evidence type="ECO:0000313" key="3">
    <source>
        <dbReference type="EMBL" id="NYY96368.1"/>
    </source>
</evidence>
<dbReference type="EMBL" id="CP088281">
    <property type="protein sequence ID" value="UGX99637.1"/>
    <property type="molecule type" value="Genomic_DNA"/>
</dbReference>